<feature type="transmembrane region" description="Helical" evidence="1">
    <location>
        <begin position="20"/>
        <end position="40"/>
    </location>
</feature>
<proteinExistence type="predicted"/>
<protein>
    <submittedName>
        <fullName evidence="2">ABC transporter permease</fullName>
    </submittedName>
</protein>
<feature type="transmembrane region" description="Helical" evidence="1">
    <location>
        <begin position="114"/>
        <end position="140"/>
    </location>
</feature>
<dbReference type="Proteomes" id="UP000292346">
    <property type="component" value="Unassembled WGS sequence"/>
</dbReference>
<keyword evidence="3" id="KW-1185">Reference proteome</keyword>
<reference evidence="2 3" key="1">
    <citation type="submission" date="2019-02" db="EMBL/GenBank/DDBJ databases">
        <title>Kribbella capetownensis sp. nov. and Kribbella speibonae sp. nov., isolated from soil.</title>
        <authorList>
            <person name="Curtis S.M."/>
            <person name="Norton I."/>
            <person name="Everest G.J."/>
            <person name="Meyers P.R."/>
        </authorList>
    </citation>
    <scope>NUCLEOTIDE SEQUENCE [LARGE SCALE GENOMIC DNA]</scope>
    <source>
        <strain evidence="2 3">KCTC 29219</strain>
    </source>
</reference>
<keyword evidence="1" id="KW-0812">Transmembrane</keyword>
<evidence type="ECO:0000313" key="3">
    <source>
        <dbReference type="Proteomes" id="UP000292346"/>
    </source>
</evidence>
<feature type="transmembrane region" description="Helical" evidence="1">
    <location>
        <begin position="60"/>
        <end position="87"/>
    </location>
</feature>
<accession>A0A4R0HHT0</accession>
<dbReference type="Pfam" id="PF12730">
    <property type="entry name" value="ABC2_membrane_4"/>
    <property type="match status" value="1"/>
</dbReference>
<dbReference type="AlphaFoldDB" id="A0A4R0HHT0"/>
<keyword evidence="1" id="KW-1133">Transmembrane helix</keyword>
<feature type="transmembrane region" description="Helical" evidence="1">
    <location>
        <begin position="179"/>
        <end position="204"/>
    </location>
</feature>
<feature type="transmembrane region" description="Helical" evidence="1">
    <location>
        <begin position="152"/>
        <end position="172"/>
    </location>
</feature>
<dbReference type="RefSeq" id="WP_131340029.1">
    <property type="nucleotide sequence ID" value="NZ_SJJZ01000002.1"/>
</dbReference>
<comment type="caution">
    <text evidence="2">The sequence shown here is derived from an EMBL/GenBank/DDBJ whole genome shotgun (WGS) entry which is preliminary data.</text>
</comment>
<dbReference type="OrthoDB" id="4336274at2"/>
<dbReference type="PANTHER" id="PTHR37305">
    <property type="entry name" value="INTEGRAL MEMBRANE PROTEIN-RELATED"/>
    <property type="match status" value="1"/>
</dbReference>
<dbReference type="PANTHER" id="PTHR37305:SF1">
    <property type="entry name" value="MEMBRANE PROTEIN"/>
    <property type="match status" value="1"/>
</dbReference>
<dbReference type="EMBL" id="SJJZ01000002">
    <property type="protein sequence ID" value="TCC08522.1"/>
    <property type="molecule type" value="Genomic_DNA"/>
</dbReference>
<feature type="transmembrane region" description="Helical" evidence="1">
    <location>
        <begin position="224"/>
        <end position="244"/>
    </location>
</feature>
<evidence type="ECO:0000256" key="1">
    <source>
        <dbReference type="SAM" id="Phobius"/>
    </source>
</evidence>
<name>A0A4R0HHT0_9ACTN</name>
<keyword evidence="1" id="KW-0472">Membrane</keyword>
<sequence>MTIGLVTEFAKLVHSTMVRVTTILVVLGISLICAAMLFAVHTDDPQLAAKLGPLIDPGGWAGYITVAIQVTGAAGFVGYGVVLSWLFSREFADGTITGLFAIPVSRPAIATAKLVVYLAWGLVTAAALLLALIVLGFISGLGGVPADVVPSMARQFGLSVFTIVLATPAAWAATLGRSVLAGIGTTIGILVLSQVSVIAGSGGWFPFAAPAVWAIHTDIAVTPVQLALVIPVVVLAVALTLHAWHRLQLDR</sequence>
<organism evidence="2 3">
    <name type="scientific">Kribbella soli</name>
    <dbReference type="NCBI Taxonomy" id="1124743"/>
    <lineage>
        <taxon>Bacteria</taxon>
        <taxon>Bacillati</taxon>
        <taxon>Actinomycetota</taxon>
        <taxon>Actinomycetes</taxon>
        <taxon>Propionibacteriales</taxon>
        <taxon>Kribbellaceae</taxon>
        <taxon>Kribbella</taxon>
    </lineage>
</organism>
<evidence type="ECO:0000313" key="2">
    <source>
        <dbReference type="EMBL" id="TCC08522.1"/>
    </source>
</evidence>
<gene>
    <name evidence="2" type="ORF">E0H45_21875</name>
</gene>